<dbReference type="OrthoDB" id="2353923at2759"/>
<proteinExistence type="predicted"/>
<comment type="caution">
    <text evidence="1">The sequence shown here is derived from an EMBL/GenBank/DDBJ whole genome shotgun (WGS) entry which is preliminary data.</text>
</comment>
<dbReference type="InterPro" id="IPR011009">
    <property type="entry name" value="Kinase-like_dom_sf"/>
</dbReference>
<dbReference type="AlphaFoldDB" id="A0A397VSU8"/>
<evidence type="ECO:0008006" key="3">
    <source>
        <dbReference type="Google" id="ProtNLM"/>
    </source>
</evidence>
<dbReference type="Gene3D" id="1.10.510.10">
    <property type="entry name" value="Transferase(Phosphotransferase) domain 1"/>
    <property type="match status" value="1"/>
</dbReference>
<reference evidence="1 2" key="1">
    <citation type="submission" date="2018-06" db="EMBL/GenBank/DDBJ databases">
        <title>Comparative genomics reveals the genomic features of Rhizophagus irregularis, R. cerebriforme, R. diaphanum and Gigaspora rosea, and their symbiotic lifestyle signature.</title>
        <authorList>
            <person name="Morin E."/>
            <person name="San Clemente H."/>
            <person name="Chen E.C.H."/>
            <person name="De La Providencia I."/>
            <person name="Hainaut M."/>
            <person name="Kuo A."/>
            <person name="Kohler A."/>
            <person name="Murat C."/>
            <person name="Tang N."/>
            <person name="Roy S."/>
            <person name="Loubradou J."/>
            <person name="Henrissat B."/>
            <person name="Grigoriev I.V."/>
            <person name="Corradi N."/>
            <person name="Roux C."/>
            <person name="Martin F.M."/>
        </authorList>
    </citation>
    <scope>NUCLEOTIDE SEQUENCE [LARGE SCALE GENOMIC DNA]</scope>
    <source>
        <strain evidence="1 2">DAOM 194757</strain>
    </source>
</reference>
<evidence type="ECO:0000313" key="2">
    <source>
        <dbReference type="Proteomes" id="UP000266673"/>
    </source>
</evidence>
<accession>A0A397VSU8</accession>
<gene>
    <name evidence="1" type="ORF">C2G38_2030932</name>
</gene>
<dbReference type="SUPFAM" id="SSF56112">
    <property type="entry name" value="Protein kinase-like (PK-like)"/>
    <property type="match status" value="1"/>
</dbReference>
<evidence type="ECO:0000313" key="1">
    <source>
        <dbReference type="EMBL" id="RIB25614.1"/>
    </source>
</evidence>
<dbReference type="Proteomes" id="UP000266673">
    <property type="component" value="Unassembled WGS sequence"/>
</dbReference>
<dbReference type="EMBL" id="QKWP01000168">
    <property type="protein sequence ID" value="RIB25614.1"/>
    <property type="molecule type" value="Genomic_DNA"/>
</dbReference>
<protein>
    <recommendedName>
        <fullName evidence="3">Serine-threonine/tyrosine-protein kinase catalytic domain-containing protein</fullName>
    </recommendedName>
</protein>
<name>A0A397VSU8_9GLOM</name>
<sequence>MSTGRSPHYDIEYDEALSIQICNGLRPEFAKGTPECYIQLANKCMDDNPSNRPTASYIYDELSRWHNIVFHNATKDKNELTILKAFQFADEIIPTLTTELPICPKNKLTSKLLNFKSLSQPINSSFISPAKLTKICGK</sequence>
<keyword evidence="2" id="KW-1185">Reference proteome</keyword>
<organism evidence="1 2">
    <name type="scientific">Gigaspora rosea</name>
    <dbReference type="NCBI Taxonomy" id="44941"/>
    <lineage>
        <taxon>Eukaryota</taxon>
        <taxon>Fungi</taxon>
        <taxon>Fungi incertae sedis</taxon>
        <taxon>Mucoromycota</taxon>
        <taxon>Glomeromycotina</taxon>
        <taxon>Glomeromycetes</taxon>
        <taxon>Diversisporales</taxon>
        <taxon>Gigasporaceae</taxon>
        <taxon>Gigaspora</taxon>
    </lineage>
</organism>